<reference evidence="2" key="1">
    <citation type="journal article" date="2019" name="Int. J. Syst. Evol. Microbiol.">
        <title>The Global Catalogue of Microorganisms (GCM) 10K type strain sequencing project: providing services to taxonomists for standard genome sequencing and annotation.</title>
        <authorList>
            <consortium name="The Broad Institute Genomics Platform"/>
            <consortium name="The Broad Institute Genome Sequencing Center for Infectious Disease"/>
            <person name="Wu L."/>
            <person name="Ma J."/>
        </authorList>
    </citation>
    <scope>NUCLEOTIDE SEQUENCE [LARGE SCALE GENOMIC DNA]</scope>
    <source>
        <strain evidence="2">JCM 17066</strain>
    </source>
</reference>
<keyword evidence="2" id="KW-1185">Reference proteome</keyword>
<gene>
    <name evidence="1" type="primary">tssK</name>
    <name evidence="1" type="ORF">ACFPM8_00655</name>
</gene>
<evidence type="ECO:0000313" key="1">
    <source>
        <dbReference type="EMBL" id="MFC5472458.1"/>
    </source>
</evidence>
<name>A0ABW0M357_9BURK</name>
<protein>
    <submittedName>
        <fullName evidence="1">Type VI secretion system baseplate subunit TssK</fullName>
    </submittedName>
</protein>
<comment type="caution">
    <text evidence="1">The sequence shown here is derived from an EMBL/GenBank/DDBJ whole genome shotgun (WGS) entry which is preliminary data.</text>
</comment>
<accession>A0ABW0M357</accession>
<dbReference type="RefSeq" id="WP_378993917.1">
    <property type="nucleotide sequence ID" value="NZ_JBHSMT010000004.1"/>
</dbReference>
<sequence length="449" mass="49888">MSWYNKVVWSEGLFLRPQLFQQQERYLEYFAHKRAESLSPFFWGFSQYAIDHDALALGKLIFQSGSGIFPDGTPFDVPGHTPPPPPLTIAPEHQNQVIYLATPLRLDNTEETTFDQRDRALARYLGFDHELRDSNAIGQGPKPVQLAHLRLQLLPESELNGPWIGIALTRVRALQADGAVTLHGEDHIPPVTGYGANGLLRKWVSELHGLTKLRAEALAARLSGSDGKAGAGAEVADYLLLQMLNRYEPLLDHMSKIGAIAPVELYRQLTMLAGELSTFVRPQTRRPLVVKSYDHANIYSCIFPLVTDITFLLHQVLIRAAQPIALKEQAYGIRTASMLPSELAGYSSLVLAVGAQMPADVLQQQFAAQAKISPPQRLPELIRSHLPGLTLQALPVPPRQIPFNAGYVYFELARSGPFWDQIAQHGGLAMHIAGKFPELKLELWGVRNQ</sequence>
<dbReference type="Pfam" id="PF05936">
    <property type="entry name" value="T6SS_VasE"/>
    <property type="match status" value="1"/>
</dbReference>
<dbReference type="EMBL" id="JBHSMT010000004">
    <property type="protein sequence ID" value="MFC5472458.1"/>
    <property type="molecule type" value="Genomic_DNA"/>
</dbReference>
<dbReference type="NCBIfam" id="TIGR03353">
    <property type="entry name" value="VI_chp_4"/>
    <property type="match status" value="1"/>
</dbReference>
<evidence type="ECO:0000313" key="2">
    <source>
        <dbReference type="Proteomes" id="UP001596045"/>
    </source>
</evidence>
<organism evidence="1 2">
    <name type="scientific">Paraherbaspirillum soli</name>
    <dbReference type="NCBI Taxonomy" id="631222"/>
    <lineage>
        <taxon>Bacteria</taxon>
        <taxon>Pseudomonadati</taxon>
        <taxon>Pseudomonadota</taxon>
        <taxon>Betaproteobacteria</taxon>
        <taxon>Burkholderiales</taxon>
        <taxon>Oxalobacteraceae</taxon>
        <taxon>Paraherbaspirillum</taxon>
    </lineage>
</organism>
<dbReference type="PANTHER" id="PTHR35566">
    <property type="entry name" value="BLR3599 PROTEIN"/>
    <property type="match status" value="1"/>
</dbReference>
<dbReference type="PANTHER" id="PTHR35566:SF6">
    <property type="entry name" value="CYTOPLASMIC PROTEIN"/>
    <property type="match status" value="1"/>
</dbReference>
<proteinExistence type="predicted"/>
<dbReference type="InterPro" id="IPR010263">
    <property type="entry name" value="T6SS_TssK"/>
</dbReference>
<dbReference type="Proteomes" id="UP001596045">
    <property type="component" value="Unassembled WGS sequence"/>
</dbReference>